<evidence type="ECO:0000256" key="1">
    <source>
        <dbReference type="ARBA" id="ARBA00005964"/>
    </source>
</evidence>
<keyword evidence="6" id="KW-1185">Reference proteome</keyword>
<protein>
    <recommendedName>
        <fullName evidence="3">Carboxylic ester hydrolase</fullName>
        <ecNumber evidence="3">3.1.1.-</ecNumber>
    </recommendedName>
</protein>
<evidence type="ECO:0000256" key="2">
    <source>
        <dbReference type="ARBA" id="ARBA00022801"/>
    </source>
</evidence>
<reference evidence="5" key="1">
    <citation type="journal article" date="2020" name="Stud. Mycol.">
        <title>101 Dothideomycetes genomes: a test case for predicting lifestyles and emergence of pathogens.</title>
        <authorList>
            <person name="Haridas S."/>
            <person name="Albert R."/>
            <person name="Binder M."/>
            <person name="Bloem J."/>
            <person name="Labutti K."/>
            <person name="Salamov A."/>
            <person name="Andreopoulos B."/>
            <person name="Baker S."/>
            <person name="Barry K."/>
            <person name="Bills G."/>
            <person name="Bluhm B."/>
            <person name="Cannon C."/>
            <person name="Castanera R."/>
            <person name="Culley D."/>
            <person name="Daum C."/>
            <person name="Ezra D."/>
            <person name="Gonzalez J."/>
            <person name="Henrissat B."/>
            <person name="Kuo A."/>
            <person name="Liang C."/>
            <person name="Lipzen A."/>
            <person name="Lutzoni F."/>
            <person name="Magnuson J."/>
            <person name="Mondo S."/>
            <person name="Nolan M."/>
            <person name="Ohm R."/>
            <person name="Pangilinan J."/>
            <person name="Park H.-J."/>
            <person name="Ramirez L."/>
            <person name="Alfaro M."/>
            <person name="Sun H."/>
            <person name="Tritt A."/>
            <person name="Yoshinaga Y."/>
            <person name="Zwiers L.-H."/>
            <person name="Turgeon B."/>
            <person name="Goodwin S."/>
            <person name="Spatafora J."/>
            <person name="Crous P."/>
            <person name="Grigoriev I."/>
        </authorList>
    </citation>
    <scope>NUCLEOTIDE SEQUENCE</scope>
    <source>
        <strain evidence="5">CBS 116005</strain>
    </source>
</reference>
<gene>
    <name evidence="5" type="ORF">EJ03DRAFT_293499</name>
</gene>
<dbReference type="InterPro" id="IPR029058">
    <property type="entry name" value="AB_hydrolase_fold"/>
</dbReference>
<dbReference type="EC" id="3.1.1.-" evidence="3"/>
<evidence type="ECO:0000313" key="6">
    <source>
        <dbReference type="Proteomes" id="UP000799436"/>
    </source>
</evidence>
<dbReference type="InterPro" id="IPR019826">
    <property type="entry name" value="Carboxylesterase_B_AS"/>
</dbReference>
<organism evidence="5 6">
    <name type="scientific">Teratosphaeria nubilosa</name>
    <dbReference type="NCBI Taxonomy" id="161662"/>
    <lineage>
        <taxon>Eukaryota</taxon>
        <taxon>Fungi</taxon>
        <taxon>Dikarya</taxon>
        <taxon>Ascomycota</taxon>
        <taxon>Pezizomycotina</taxon>
        <taxon>Dothideomycetes</taxon>
        <taxon>Dothideomycetidae</taxon>
        <taxon>Mycosphaerellales</taxon>
        <taxon>Teratosphaeriaceae</taxon>
        <taxon>Teratosphaeria</taxon>
    </lineage>
</organism>
<dbReference type="OrthoDB" id="6846267at2759"/>
<dbReference type="GO" id="GO:0016787">
    <property type="term" value="F:hydrolase activity"/>
    <property type="evidence" value="ECO:0007669"/>
    <property type="project" value="UniProtKB-KW"/>
</dbReference>
<dbReference type="PANTHER" id="PTHR43142:SF4">
    <property type="entry name" value="CARBOXYLIC ESTER HYDROLASE"/>
    <property type="match status" value="1"/>
</dbReference>
<comment type="similarity">
    <text evidence="1 3">Belongs to the type-B carboxylesterase/lipase family.</text>
</comment>
<dbReference type="InterPro" id="IPR002018">
    <property type="entry name" value="CarbesteraseB"/>
</dbReference>
<dbReference type="EMBL" id="ML995837">
    <property type="protein sequence ID" value="KAF2769073.1"/>
    <property type="molecule type" value="Genomic_DNA"/>
</dbReference>
<evidence type="ECO:0000256" key="3">
    <source>
        <dbReference type="RuleBase" id="RU361235"/>
    </source>
</evidence>
<accession>A0A6G1L816</accession>
<evidence type="ECO:0000313" key="5">
    <source>
        <dbReference type="EMBL" id="KAF2769073.1"/>
    </source>
</evidence>
<dbReference type="Gene3D" id="3.40.50.1820">
    <property type="entry name" value="alpha/beta hydrolase"/>
    <property type="match status" value="1"/>
</dbReference>
<dbReference type="PANTHER" id="PTHR43142">
    <property type="entry name" value="CARBOXYLIC ESTER HYDROLASE"/>
    <property type="match status" value="1"/>
</dbReference>
<name>A0A6G1L816_9PEZI</name>
<proteinExistence type="inferred from homology"/>
<evidence type="ECO:0000259" key="4">
    <source>
        <dbReference type="Pfam" id="PF00135"/>
    </source>
</evidence>
<dbReference type="AlphaFoldDB" id="A0A6G1L816"/>
<keyword evidence="2 3" id="KW-0378">Hydrolase</keyword>
<dbReference type="Pfam" id="PF00135">
    <property type="entry name" value="COesterase"/>
    <property type="match status" value="1"/>
</dbReference>
<dbReference type="SUPFAM" id="SSF53474">
    <property type="entry name" value="alpha/beta-Hydrolases"/>
    <property type="match status" value="1"/>
</dbReference>
<sequence length="552" mass="62921">MPKEQLKKDPYRFDAGRLGQIEGVTLSYRSNSSRNQPLIRYFGGLPYALPPVGPYRFRKPRALPDYYRYGTIANPGRFTRSAAYCPQPAWMGNEGNPALWDEDCLQLNVYIPTGEKPKAGWPVFFYIHGGFLQWGTANMEPAAVASLMSDTAFRAIIIMPAYRLNMFGFLTSSELAAEARSLGESSGNNGFWDQRLALEWTAKNIDVFGGDPTNITVAGYSAGAHSTYQQLAHELYFVPDEKAVIRRVIMWSNSPGVQPKTVDEHQKQFNEVLNALRIPLSLSAEEKLRHLRETPARDLVKIQHGLKMSEFRAVTDDAFVSKNVIANINNGDLARRMKKRGIKLMNGECRDEHFLYRAWRTPSPTFDAVYTRLCADYPEAAVRKLLDSSTGKEHKLPKWARDWQECFGILYANMQVHDLERGFQNALAKGGLEAGKDILRYRFNWRASTASMPPSWGVTHSTDMEIWFWGQGKPLKDEEKEVLRPWNEAFAKFVHGEDLDWGTRRITEMKRLDVNGNTDVWEDDRWQQGVDVWDLLTKDGGAGFLDWVKSKL</sequence>
<dbReference type="Proteomes" id="UP000799436">
    <property type="component" value="Unassembled WGS sequence"/>
</dbReference>
<feature type="domain" description="Carboxylesterase type B" evidence="4">
    <location>
        <begin position="18"/>
        <end position="496"/>
    </location>
</feature>
<dbReference type="PROSITE" id="PS00122">
    <property type="entry name" value="CARBOXYLESTERASE_B_1"/>
    <property type="match status" value="1"/>
</dbReference>